<protein>
    <submittedName>
        <fullName evidence="2">Uncharacterized protein</fullName>
    </submittedName>
</protein>
<feature type="transmembrane region" description="Helical" evidence="1">
    <location>
        <begin position="161"/>
        <end position="179"/>
    </location>
</feature>
<dbReference type="Proteomes" id="UP001150266">
    <property type="component" value="Unassembled WGS sequence"/>
</dbReference>
<keyword evidence="3" id="KW-1185">Reference proteome</keyword>
<evidence type="ECO:0000313" key="2">
    <source>
        <dbReference type="EMBL" id="KAJ4472146.1"/>
    </source>
</evidence>
<comment type="caution">
    <text evidence="2">The sequence shown here is derived from an EMBL/GenBank/DDBJ whole genome shotgun (WGS) entry which is preliminary data.</text>
</comment>
<feature type="transmembrane region" description="Helical" evidence="1">
    <location>
        <begin position="36"/>
        <end position="59"/>
    </location>
</feature>
<accession>A0A9W9A1E5</accession>
<dbReference type="EMBL" id="JAOTPV010000021">
    <property type="protein sequence ID" value="KAJ4472146.1"/>
    <property type="molecule type" value="Genomic_DNA"/>
</dbReference>
<dbReference type="AlphaFoldDB" id="A0A9W9A1E5"/>
<sequence length="193" mass="21929">MPGISSVAVFTLVFQMFVVIRAAFYKQPYRENEHIVRSWMMIIAPYAVWIIFIVATVGIGKPVNVSRDRRFFYCSVESEALTDTLTMFAAMVLFATLILEAWTIILVYKRWISIARESSEMFTAAELNLPLRILAFGIYIMVAMSMSLLSMKSPESPIPDLIIASVESAATVVILIFATQPDIIQAIRFWRKE</sequence>
<keyword evidence="1" id="KW-0812">Transmembrane</keyword>
<reference evidence="2" key="1">
    <citation type="submission" date="2022-08" db="EMBL/GenBank/DDBJ databases">
        <title>A Global Phylogenomic Analysis of the Shiitake Genus Lentinula.</title>
        <authorList>
            <consortium name="DOE Joint Genome Institute"/>
            <person name="Sierra-Patev S."/>
            <person name="Min B."/>
            <person name="Naranjo-Ortiz M."/>
            <person name="Looney B."/>
            <person name="Konkel Z."/>
            <person name="Slot J.C."/>
            <person name="Sakamoto Y."/>
            <person name="Steenwyk J.L."/>
            <person name="Rokas A."/>
            <person name="Carro J."/>
            <person name="Camarero S."/>
            <person name="Ferreira P."/>
            <person name="Molpeceres G."/>
            <person name="Ruiz-Duenas F.J."/>
            <person name="Serrano A."/>
            <person name="Henrissat B."/>
            <person name="Drula E."/>
            <person name="Hughes K.W."/>
            <person name="Mata J.L."/>
            <person name="Ishikawa N.K."/>
            <person name="Vargas-Isla R."/>
            <person name="Ushijima S."/>
            <person name="Smith C.A."/>
            <person name="Ahrendt S."/>
            <person name="Andreopoulos W."/>
            <person name="He G."/>
            <person name="Labutti K."/>
            <person name="Lipzen A."/>
            <person name="Ng V."/>
            <person name="Riley R."/>
            <person name="Sandor L."/>
            <person name="Barry K."/>
            <person name="Martinez A.T."/>
            <person name="Xiao Y."/>
            <person name="Gibbons J.G."/>
            <person name="Terashima K."/>
            <person name="Grigoriev I.V."/>
            <person name="Hibbett D.S."/>
        </authorList>
    </citation>
    <scope>NUCLEOTIDE SEQUENCE</scope>
    <source>
        <strain evidence="2">JLM2183</strain>
    </source>
</reference>
<evidence type="ECO:0000313" key="3">
    <source>
        <dbReference type="Proteomes" id="UP001150266"/>
    </source>
</evidence>
<keyword evidence="1" id="KW-1133">Transmembrane helix</keyword>
<keyword evidence="1" id="KW-0472">Membrane</keyword>
<feature type="transmembrane region" description="Helical" evidence="1">
    <location>
        <begin position="6"/>
        <end position="24"/>
    </location>
</feature>
<proteinExistence type="predicted"/>
<name>A0A9W9A1E5_9AGAR</name>
<evidence type="ECO:0000256" key="1">
    <source>
        <dbReference type="SAM" id="Phobius"/>
    </source>
</evidence>
<organism evidence="2 3">
    <name type="scientific">Lentinula aciculospora</name>
    <dbReference type="NCBI Taxonomy" id="153920"/>
    <lineage>
        <taxon>Eukaryota</taxon>
        <taxon>Fungi</taxon>
        <taxon>Dikarya</taxon>
        <taxon>Basidiomycota</taxon>
        <taxon>Agaricomycotina</taxon>
        <taxon>Agaricomycetes</taxon>
        <taxon>Agaricomycetidae</taxon>
        <taxon>Agaricales</taxon>
        <taxon>Marasmiineae</taxon>
        <taxon>Omphalotaceae</taxon>
        <taxon>Lentinula</taxon>
    </lineage>
</organism>
<gene>
    <name evidence="2" type="ORF">J3R30DRAFT_1040836</name>
</gene>
<dbReference type="OrthoDB" id="3222065at2759"/>
<feature type="transmembrane region" description="Helical" evidence="1">
    <location>
        <begin position="85"/>
        <end position="108"/>
    </location>
</feature>
<feature type="transmembrane region" description="Helical" evidence="1">
    <location>
        <begin position="129"/>
        <end position="149"/>
    </location>
</feature>